<dbReference type="AlphaFoldDB" id="C0GF05"/>
<feature type="transmembrane region" description="Helical" evidence="7">
    <location>
        <begin position="20"/>
        <end position="39"/>
    </location>
</feature>
<dbReference type="OrthoDB" id="239678at2"/>
<reference evidence="10 11" key="1">
    <citation type="submission" date="2009-02" db="EMBL/GenBank/DDBJ databases">
        <title>Sequencing of the draft genome and assembly of Dethiobacter alkaliphilus AHT 1.</title>
        <authorList>
            <consortium name="US DOE Joint Genome Institute (JGI-PGF)"/>
            <person name="Lucas S."/>
            <person name="Copeland A."/>
            <person name="Lapidus A."/>
            <person name="Glavina del Rio T."/>
            <person name="Dalin E."/>
            <person name="Tice H."/>
            <person name="Bruce D."/>
            <person name="Goodwin L."/>
            <person name="Pitluck S."/>
            <person name="Larimer F."/>
            <person name="Land M.L."/>
            <person name="Hauser L."/>
            <person name="Muyzer G."/>
        </authorList>
    </citation>
    <scope>NUCLEOTIDE SEQUENCE [LARGE SCALE GENOMIC DNA]</scope>
    <source>
        <strain evidence="10 11">AHT 1</strain>
    </source>
</reference>
<feature type="transmembrane region" description="Helical" evidence="7">
    <location>
        <begin position="384"/>
        <end position="402"/>
    </location>
</feature>
<evidence type="ECO:0008006" key="12">
    <source>
        <dbReference type="Google" id="ProtNLM"/>
    </source>
</evidence>
<evidence type="ECO:0000256" key="2">
    <source>
        <dbReference type="ARBA" id="ARBA00022475"/>
    </source>
</evidence>
<accession>C0GF05</accession>
<organism evidence="10 11">
    <name type="scientific">Dethiobacter alkaliphilus AHT 1</name>
    <dbReference type="NCBI Taxonomy" id="555088"/>
    <lineage>
        <taxon>Bacteria</taxon>
        <taxon>Bacillati</taxon>
        <taxon>Bacillota</taxon>
        <taxon>Dethiobacteria</taxon>
        <taxon>Dethiobacterales</taxon>
        <taxon>Dethiobacteraceae</taxon>
        <taxon>Dethiobacter</taxon>
    </lineage>
</organism>
<dbReference type="Proteomes" id="UP000006443">
    <property type="component" value="Unassembled WGS sequence"/>
</dbReference>
<comment type="similarity">
    <text evidence="6">Belongs to the ABC-4 integral membrane protein family.</text>
</comment>
<evidence type="ECO:0000313" key="11">
    <source>
        <dbReference type="Proteomes" id="UP000006443"/>
    </source>
</evidence>
<dbReference type="Pfam" id="PF12704">
    <property type="entry name" value="MacB_PCD"/>
    <property type="match status" value="1"/>
</dbReference>
<evidence type="ECO:0000313" key="10">
    <source>
        <dbReference type="EMBL" id="EEG78187.1"/>
    </source>
</evidence>
<dbReference type="GO" id="GO:0005886">
    <property type="term" value="C:plasma membrane"/>
    <property type="evidence" value="ECO:0007669"/>
    <property type="project" value="UniProtKB-SubCell"/>
</dbReference>
<dbReference type="GO" id="GO:0022857">
    <property type="term" value="F:transmembrane transporter activity"/>
    <property type="evidence" value="ECO:0007669"/>
    <property type="project" value="TreeGrafter"/>
</dbReference>
<dbReference type="PANTHER" id="PTHR30572">
    <property type="entry name" value="MEMBRANE COMPONENT OF TRANSPORTER-RELATED"/>
    <property type="match status" value="1"/>
</dbReference>
<evidence type="ECO:0000259" key="9">
    <source>
        <dbReference type="Pfam" id="PF12704"/>
    </source>
</evidence>
<keyword evidence="2" id="KW-1003">Cell membrane</keyword>
<feature type="transmembrane region" description="Helical" evidence="7">
    <location>
        <begin position="293"/>
        <end position="317"/>
    </location>
</feature>
<dbReference type="InterPro" id="IPR003838">
    <property type="entry name" value="ABC3_permease_C"/>
</dbReference>
<proteinExistence type="inferred from homology"/>
<keyword evidence="5 7" id="KW-0472">Membrane</keyword>
<dbReference type="STRING" id="555088.DealDRAFT_1064"/>
<keyword evidence="11" id="KW-1185">Reference proteome</keyword>
<dbReference type="Pfam" id="PF02687">
    <property type="entry name" value="FtsX"/>
    <property type="match status" value="1"/>
</dbReference>
<evidence type="ECO:0000256" key="6">
    <source>
        <dbReference type="ARBA" id="ARBA00038076"/>
    </source>
</evidence>
<dbReference type="EMBL" id="ACJM01000004">
    <property type="protein sequence ID" value="EEG78187.1"/>
    <property type="molecule type" value="Genomic_DNA"/>
</dbReference>
<dbReference type="RefSeq" id="WP_008515545.1">
    <property type="nucleotide sequence ID" value="NZ_ACJM01000004.1"/>
</dbReference>
<comment type="subcellular location">
    <subcellularLocation>
        <location evidence="1">Cell membrane</location>
        <topology evidence="1">Multi-pass membrane protein</topology>
    </subcellularLocation>
</comment>
<comment type="caution">
    <text evidence="10">The sequence shown here is derived from an EMBL/GenBank/DDBJ whole genome shotgun (WGS) entry which is preliminary data.</text>
</comment>
<evidence type="ECO:0000256" key="3">
    <source>
        <dbReference type="ARBA" id="ARBA00022692"/>
    </source>
</evidence>
<sequence>MQLYHIAINNLRRRKAKMVFVLLGLVIGIATMVSVYSVVETMQVEMTRQVSEFGANVVITPDAGELTFSYGGITLPAAMFDVEVLTLEDVEAIDGVSSRDMLRAVAPKLLGVATTEAEQNLIVVGAVLQQEFMVKPWLRLRSEDEMMEDATEVMVGEDGEVMEFERLDLAREDLDRLVLSDSELMLGSTLAANLGVMEGDYLTLSGTDFQVFAVLEDSGSAEDEQIFMNISAAQSLLERPGEVTLIEMAADYTLGSEEALLSQLNDALPHAEITSLRQEALRRDEMLTRLVRFGMSVSVLILLVGLLVVALTMSGAVRERTREIGVFRAIGFRKSHVTKIILLEGVLISVVGGILGYLAGMSVARYAGPLLANMDIQVPWRLDMFLLAIFLAVVIGLLASIYPARQASQLDPVEALRFI</sequence>
<dbReference type="InterPro" id="IPR050250">
    <property type="entry name" value="Macrolide_Exporter_MacB"/>
</dbReference>
<dbReference type="eggNOG" id="COG0577">
    <property type="taxonomic scope" value="Bacteria"/>
</dbReference>
<evidence type="ECO:0000259" key="8">
    <source>
        <dbReference type="Pfam" id="PF02687"/>
    </source>
</evidence>
<dbReference type="InterPro" id="IPR025857">
    <property type="entry name" value="MacB_PCD"/>
</dbReference>
<feature type="transmembrane region" description="Helical" evidence="7">
    <location>
        <begin position="337"/>
        <end position="364"/>
    </location>
</feature>
<protein>
    <recommendedName>
        <fullName evidence="12">ABC3 transporter permease protein domain-containing protein</fullName>
    </recommendedName>
</protein>
<keyword evidence="4 7" id="KW-1133">Transmembrane helix</keyword>
<keyword evidence="3 7" id="KW-0812">Transmembrane</keyword>
<evidence type="ECO:0000256" key="4">
    <source>
        <dbReference type="ARBA" id="ARBA00022989"/>
    </source>
</evidence>
<evidence type="ECO:0000256" key="5">
    <source>
        <dbReference type="ARBA" id="ARBA00023136"/>
    </source>
</evidence>
<gene>
    <name evidence="10" type="ORF">DealDRAFT_1064</name>
</gene>
<dbReference type="PANTHER" id="PTHR30572:SF4">
    <property type="entry name" value="ABC TRANSPORTER PERMEASE YTRF"/>
    <property type="match status" value="1"/>
</dbReference>
<evidence type="ECO:0000256" key="7">
    <source>
        <dbReference type="SAM" id="Phobius"/>
    </source>
</evidence>
<evidence type="ECO:0000256" key="1">
    <source>
        <dbReference type="ARBA" id="ARBA00004651"/>
    </source>
</evidence>
<feature type="domain" description="ABC3 transporter permease C-terminal" evidence="8">
    <location>
        <begin position="296"/>
        <end position="412"/>
    </location>
</feature>
<feature type="domain" description="MacB-like periplasmic core" evidence="9">
    <location>
        <begin position="21"/>
        <end position="240"/>
    </location>
</feature>
<name>C0GF05_DETAL</name>